<accession>K1TDS6</accession>
<reference evidence="1" key="1">
    <citation type="journal article" date="2013" name="Environ. Microbiol.">
        <title>Microbiota from the distal guts of lean and obese adolescents exhibit partial functional redundancy besides clear differences in community structure.</title>
        <authorList>
            <person name="Ferrer M."/>
            <person name="Ruiz A."/>
            <person name="Lanza F."/>
            <person name="Haange S.B."/>
            <person name="Oberbach A."/>
            <person name="Till H."/>
            <person name="Bargiela R."/>
            <person name="Campoy C."/>
            <person name="Segura M.T."/>
            <person name="Richter M."/>
            <person name="von Bergen M."/>
            <person name="Seifert J."/>
            <person name="Suarez A."/>
        </authorList>
    </citation>
    <scope>NUCLEOTIDE SEQUENCE</scope>
</reference>
<name>K1TDS6_9ZZZZ</name>
<dbReference type="EMBL" id="AJWY01009786">
    <property type="protein sequence ID" value="EKC57361.1"/>
    <property type="molecule type" value="Genomic_DNA"/>
</dbReference>
<proteinExistence type="predicted"/>
<organism evidence="1">
    <name type="scientific">human gut metagenome</name>
    <dbReference type="NCBI Taxonomy" id="408170"/>
    <lineage>
        <taxon>unclassified sequences</taxon>
        <taxon>metagenomes</taxon>
        <taxon>organismal metagenomes</taxon>
    </lineage>
</organism>
<protein>
    <submittedName>
        <fullName evidence="1">Uncharacterized protein</fullName>
    </submittedName>
</protein>
<dbReference type="AlphaFoldDB" id="K1TDS6"/>
<feature type="non-terminal residue" evidence="1">
    <location>
        <position position="1"/>
    </location>
</feature>
<evidence type="ECO:0000313" key="1">
    <source>
        <dbReference type="EMBL" id="EKC57361.1"/>
    </source>
</evidence>
<comment type="caution">
    <text evidence="1">The sequence shown here is derived from an EMBL/GenBank/DDBJ whole genome shotgun (WGS) entry which is preliminary data.</text>
</comment>
<sequence length="106" mass="11649">AAKKKADELISEHEITKGAEAEAENIMAEARKKANGIVEQARGTAAELTEQAQKWSNDMRKSAGEYVERVVSMADEGLTNSVNEIRRVRQSLKAAAQHKKAPEESK</sequence>
<gene>
    <name evidence="1" type="ORF">LEA_14396</name>
</gene>
<dbReference type="Gene3D" id="1.20.5.2950">
    <property type="match status" value="1"/>
</dbReference>